<gene>
    <name evidence="2" type="ORF">H2200_010338</name>
</gene>
<keyword evidence="1" id="KW-0472">Membrane</keyword>
<keyword evidence="1" id="KW-1133">Transmembrane helix</keyword>
<accession>A0AA38X1A7</accession>
<keyword evidence="3" id="KW-1185">Reference proteome</keyword>
<evidence type="ECO:0000313" key="2">
    <source>
        <dbReference type="EMBL" id="KAJ9604949.1"/>
    </source>
</evidence>
<sequence>MKGAIALNCKPMSDTEADFGNEMAHTADRTLPAYDGGTKIRAFALTGLILFWIYGVLCVAGASVLFARPAHFKVNNFNGRLPAGFATVNNLEWLYSLILTIVITVCSEGTGFIHDVSLRWNMFDEGRLRWITNLRLVSTSRETIATSYASNLLYFLTVALAYTSSSQIFLPAAFASGDEAYPVFDGVSTVVSAAGVLTLGLCVLVQSALITWTFLASRQNIKTWSSSPLTVTLACAASDNLLPDDNHNVRHSSLAPAAIRIAQRMQQEAHHQLNQSSSAMPQEKQPSLFTTRKRSARWTLAIVTVLPIAILIWALIVLHAWKTKHQTASLSDFAGNGNKMKNIAALASGAASGIPVPGIRVFPWQQTGGTARMNTSTTTLVDLLLIFTMQAYLTLAMHCVEVLINSVRDQKAWEQAAKDIAKEKVASKGAILNPSILVSTLGSWPNLFLLACKATSQWLFNRALLTVLFFDADKDLDKWDNYETEIIVFSVPTFFLVGLTAVLVTLAWYLAFRVPRNFQPSTYGHVRTLLDLIDDWGQGDQLFWGDKGLATDGLARRAGTAGDAELLGPINADTQYV</sequence>
<feature type="transmembrane region" description="Helical" evidence="1">
    <location>
        <begin position="298"/>
        <end position="321"/>
    </location>
</feature>
<organism evidence="2 3">
    <name type="scientific">Cladophialophora chaetospira</name>
    <dbReference type="NCBI Taxonomy" id="386627"/>
    <lineage>
        <taxon>Eukaryota</taxon>
        <taxon>Fungi</taxon>
        <taxon>Dikarya</taxon>
        <taxon>Ascomycota</taxon>
        <taxon>Pezizomycotina</taxon>
        <taxon>Eurotiomycetes</taxon>
        <taxon>Chaetothyriomycetidae</taxon>
        <taxon>Chaetothyriales</taxon>
        <taxon>Herpotrichiellaceae</taxon>
        <taxon>Cladophialophora</taxon>
    </lineage>
</organism>
<protein>
    <submittedName>
        <fullName evidence="2">Uncharacterized protein</fullName>
    </submittedName>
</protein>
<evidence type="ECO:0000256" key="1">
    <source>
        <dbReference type="SAM" id="Phobius"/>
    </source>
</evidence>
<feature type="transmembrane region" description="Helical" evidence="1">
    <location>
        <begin position="42"/>
        <end position="67"/>
    </location>
</feature>
<dbReference type="AlphaFoldDB" id="A0AA38X1A7"/>
<feature type="transmembrane region" description="Helical" evidence="1">
    <location>
        <begin position="190"/>
        <end position="215"/>
    </location>
</feature>
<feature type="transmembrane region" description="Helical" evidence="1">
    <location>
        <begin position="383"/>
        <end position="404"/>
    </location>
</feature>
<evidence type="ECO:0000313" key="3">
    <source>
        <dbReference type="Proteomes" id="UP001172673"/>
    </source>
</evidence>
<dbReference type="EMBL" id="JAPDRK010000017">
    <property type="protein sequence ID" value="KAJ9604949.1"/>
    <property type="molecule type" value="Genomic_DNA"/>
</dbReference>
<reference evidence="2" key="1">
    <citation type="submission" date="2022-10" db="EMBL/GenBank/DDBJ databases">
        <title>Culturing micro-colonial fungi from biological soil crusts in the Mojave desert and describing Neophaeococcomyces mojavensis, and introducing the new genera and species Taxawa tesnikishii.</title>
        <authorList>
            <person name="Kurbessoian T."/>
            <person name="Stajich J.E."/>
        </authorList>
    </citation>
    <scope>NUCLEOTIDE SEQUENCE</scope>
    <source>
        <strain evidence="2">TK_41</strain>
    </source>
</reference>
<feature type="transmembrane region" description="Helical" evidence="1">
    <location>
        <begin position="151"/>
        <end position="170"/>
    </location>
</feature>
<comment type="caution">
    <text evidence="2">The sequence shown here is derived from an EMBL/GenBank/DDBJ whole genome shotgun (WGS) entry which is preliminary data.</text>
</comment>
<dbReference type="Proteomes" id="UP001172673">
    <property type="component" value="Unassembled WGS sequence"/>
</dbReference>
<keyword evidence="1" id="KW-0812">Transmembrane</keyword>
<proteinExistence type="predicted"/>
<name>A0AA38X1A7_9EURO</name>
<feature type="transmembrane region" description="Helical" evidence="1">
    <location>
        <begin position="93"/>
        <end position="113"/>
    </location>
</feature>
<feature type="transmembrane region" description="Helical" evidence="1">
    <location>
        <begin position="486"/>
        <end position="511"/>
    </location>
</feature>